<dbReference type="EMBL" id="OBEH01000006">
    <property type="protein sequence ID" value="SNZ01687.1"/>
    <property type="molecule type" value="Genomic_DNA"/>
</dbReference>
<dbReference type="RefSeq" id="WP_097047117.1">
    <property type="nucleotide sequence ID" value="NZ_OBEH01000006.1"/>
</dbReference>
<keyword evidence="2" id="KW-1185">Reference proteome</keyword>
<name>A0A285MYS3_9FLAO</name>
<evidence type="ECO:0000313" key="1">
    <source>
        <dbReference type="EMBL" id="SNZ01687.1"/>
    </source>
</evidence>
<dbReference type="AlphaFoldDB" id="A0A285MYS3"/>
<protein>
    <recommendedName>
        <fullName evidence="3">Lipocalin-like domain-containing protein</fullName>
    </recommendedName>
</protein>
<reference evidence="2" key="1">
    <citation type="submission" date="2017-09" db="EMBL/GenBank/DDBJ databases">
        <authorList>
            <person name="Varghese N."/>
            <person name="Submissions S."/>
        </authorList>
    </citation>
    <scope>NUCLEOTIDE SEQUENCE [LARGE SCALE GENOMIC DNA]</scope>
    <source>
        <strain evidence="2">DSM 25885</strain>
    </source>
</reference>
<gene>
    <name evidence="1" type="ORF">SAMN06265377_3529</name>
</gene>
<dbReference type="PROSITE" id="PS51257">
    <property type="entry name" value="PROKAR_LIPOPROTEIN"/>
    <property type="match status" value="1"/>
</dbReference>
<dbReference type="Proteomes" id="UP000219048">
    <property type="component" value="Unassembled WGS sequence"/>
</dbReference>
<evidence type="ECO:0000313" key="2">
    <source>
        <dbReference type="Proteomes" id="UP000219048"/>
    </source>
</evidence>
<accession>A0A285MYS3</accession>
<evidence type="ECO:0008006" key="3">
    <source>
        <dbReference type="Google" id="ProtNLM"/>
    </source>
</evidence>
<organism evidence="1 2">
    <name type="scientific">Flagellimonas pacifica</name>
    <dbReference type="NCBI Taxonomy" id="1247520"/>
    <lineage>
        <taxon>Bacteria</taxon>
        <taxon>Pseudomonadati</taxon>
        <taxon>Bacteroidota</taxon>
        <taxon>Flavobacteriia</taxon>
        <taxon>Flavobacteriales</taxon>
        <taxon>Flavobacteriaceae</taxon>
        <taxon>Flagellimonas</taxon>
    </lineage>
</organism>
<sequence length="134" mass="15783">MNRILLLLIVIFFISCKSNKERLNDRISDSWSIEEFYYLDEDHMDSLRYNVISFNFPNQGDIYIPKSYGQEGERSRFELINHNGTFKIEIYSKNEVFNGLYNVNWVDKGSGIKQLNLVSEKVSIKAYKKGFGEF</sequence>
<proteinExistence type="predicted"/>
<dbReference type="OrthoDB" id="1465209at2"/>